<keyword evidence="2" id="KW-1185">Reference proteome</keyword>
<accession>A0ABQ3MY96</accession>
<protein>
    <submittedName>
        <fullName evidence="1">Uncharacterized protein</fullName>
    </submittedName>
</protein>
<comment type="caution">
    <text evidence="1">The sequence shown here is derived from an EMBL/GenBank/DDBJ whole genome shotgun (WGS) entry which is preliminary data.</text>
</comment>
<organism evidence="1 2">
    <name type="scientific">Neobacillus kokaensis</name>
    <dbReference type="NCBI Taxonomy" id="2759023"/>
    <lineage>
        <taxon>Bacteria</taxon>
        <taxon>Bacillati</taxon>
        <taxon>Bacillota</taxon>
        <taxon>Bacilli</taxon>
        <taxon>Bacillales</taxon>
        <taxon>Bacillaceae</taxon>
        <taxon>Neobacillus</taxon>
    </lineage>
</organism>
<reference evidence="1 2" key="1">
    <citation type="journal article" date="2022" name="Int. J. Syst. Evol. Microbiol.">
        <title>Neobacillus kokaensis sp. nov., isolated from soil.</title>
        <authorList>
            <person name="Yuki K."/>
            <person name="Matsubara H."/>
            <person name="Yamaguchi S."/>
        </authorList>
    </citation>
    <scope>NUCLEOTIDE SEQUENCE [LARGE SCALE GENOMIC DNA]</scope>
    <source>
        <strain evidence="1 2">LOB 377</strain>
    </source>
</reference>
<evidence type="ECO:0000313" key="2">
    <source>
        <dbReference type="Proteomes" id="UP000637074"/>
    </source>
</evidence>
<dbReference type="Proteomes" id="UP000637074">
    <property type="component" value="Unassembled WGS sequence"/>
</dbReference>
<sequence length="75" mass="9041">MSGTNKFRRLKARYYYLFCNISPCNNSIFDRDTFLHTWVKIWNEKWLLLQFEMLDKLDIYEKKRSLGGITVKGQG</sequence>
<name>A0ABQ3MY96_9BACI</name>
<proteinExistence type="predicted"/>
<dbReference type="EMBL" id="BNDS01000001">
    <property type="protein sequence ID" value="GHH96733.1"/>
    <property type="molecule type" value="Genomic_DNA"/>
</dbReference>
<evidence type="ECO:0000313" key="1">
    <source>
        <dbReference type="EMBL" id="GHH96733.1"/>
    </source>
</evidence>
<gene>
    <name evidence="1" type="ORF">AM1BK_02760</name>
</gene>